<evidence type="ECO:0000313" key="1">
    <source>
        <dbReference type="EMBL" id="SKA99765.1"/>
    </source>
</evidence>
<dbReference type="Proteomes" id="UP000190105">
    <property type="component" value="Unassembled WGS sequence"/>
</dbReference>
<evidence type="ECO:0000313" key="2">
    <source>
        <dbReference type="Proteomes" id="UP000190105"/>
    </source>
</evidence>
<organism evidence="1 2">
    <name type="scientific">Caloramator quimbayensis</name>
    <dbReference type="NCBI Taxonomy" id="1147123"/>
    <lineage>
        <taxon>Bacteria</taxon>
        <taxon>Bacillati</taxon>
        <taxon>Bacillota</taxon>
        <taxon>Clostridia</taxon>
        <taxon>Eubacteriales</taxon>
        <taxon>Clostridiaceae</taxon>
        <taxon>Caloramator</taxon>
    </lineage>
</organism>
<sequence>MGHYEVNTLEEKLVCDYTGYNFDRLEELTVFEYWLLLRDAVIYNYNQTKEGREYLENCWRLEQTEPDRKILREKTRRKEG</sequence>
<keyword evidence="2" id="KW-1185">Reference proteome</keyword>
<gene>
    <name evidence="1" type="ORF">SAMN05443428_1387</name>
</gene>
<dbReference type="EMBL" id="FUYH01000038">
    <property type="protein sequence ID" value="SKA99765.1"/>
    <property type="molecule type" value="Genomic_DNA"/>
</dbReference>
<dbReference type="STRING" id="1147123.SAMN05443428_1387"/>
<dbReference type="RefSeq" id="WP_242948761.1">
    <property type="nucleotide sequence ID" value="NZ_FUYH01000038.1"/>
</dbReference>
<proteinExistence type="predicted"/>
<dbReference type="AlphaFoldDB" id="A0A1T4YEV6"/>
<reference evidence="2" key="1">
    <citation type="submission" date="2017-02" db="EMBL/GenBank/DDBJ databases">
        <authorList>
            <person name="Varghese N."/>
            <person name="Submissions S."/>
        </authorList>
    </citation>
    <scope>NUCLEOTIDE SEQUENCE [LARGE SCALE GENOMIC DNA]</scope>
    <source>
        <strain evidence="2">USBA 833</strain>
    </source>
</reference>
<name>A0A1T4YEV6_9CLOT</name>
<accession>A0A1T4YEV6</accession>
<protein>
    <submittedName>
        <fullName evidence="1">Uncharacterized protein</fullName>
    </submittedName>
</protein>